<gene>
    <name evidence="1" type="primary">106050554</name>
</gene>
<sequence length="146" mass="16449">MASYRPELEMSFCANLALLKLLMTKIHSKYINYVIQISLSGNAKRQLSLHCSLDLTENLVLKSLNPNLVAAKVSESVKNLMNQERPSVMTKEMITVDTNLDLDTFSKPLPFFQCSIVNSLVNDEKLNVEDQGIIVYSLNVNILLLM</sequence>
<organism evidence="1 2">
    <name type="scientific">Biomphalaria glabrata</name>
    <name type="common">Bloodfluke planorb</name>
    <name type="synonym">Freshwater snail</name>
    <dbReference type="NCBI Taxonomy" id="6526"/>
    <lineage>
        <taxon>Eukaryota</taxon>
        <taxon>Metazoa</taxon>
        <taxon>Spiralia</taxon>
        <taxon>Lophotrochozoa</taxon>
        <taxon>Mollusca</taxon>
        <taxon>Gastropoda</taxon>
        <taxon>Heterobranchia</taxon>
        <taxon>Euthyneura</taxon>
        <taxon>Panpulmonata</taxon>
        <taxon>Hygrophila</taxon>
        <taxon>Lymnaeoidea</taxon>
        <taxon>Planorbidae</taxon>
        <taxon>Biomphalaria</taxon>
    </lineage>
</organism>
<accession>A0A2C9LH40</accession>
<dbReference type="EnsemblMetazoa" id="BGLB031140-RD">
    <property type="protein sequence ID" value="BGLB031140-PD"/>
    <property type="gene ID" value="BGLB031140"/>
</dbReference>
<protein>
    <submittedName>
        <fullName evidence="1">Uncharacterized protein</fullName>
    </submittedName>
</protein>
<evidence type="ECO:0000313" key="2">
    <source>
        <dbReference type="Proteomes" id="UP000076420"/>
    </source>
</evidence>
<name>A0A2C9LH40_BIOGL</name>
<reference evidence="1" key="1">
    <citation type="submission" date="2020-05" db="UniProtKB">
        <authorList>
            <consortium name="EnsemblMetazoa"/>
        </authorList>
    </citation>
    <scope>IDENTIFICATION</scope>
    <source>
        <strain evidence="1">BB02</strain>
    </source>
</reference>
<dbReference type="VEuPathDB" id="VectorBase:BGLB031140"/>
<dbReference type="VEuPathDB" id="VectorBase:BGLAX_031421"/>
<dbReference type="AlphaFoldDB" id="A0A2C9LH40"/>
<evidence type="ECO:0000313" key="1">
    <source>
        <dbReference type="EnsemblMetazoa" id="BGLB031140-PD"/>
    </source>
</evidence>
<dbReference type="Proteomes" id="UP000076420">
    <property type="component" value="Unassembled WGS sequence"/>
</dbReference>
<proteinExistence type="predicted"/>